<reference evidence="1" key="1">
    <citation type="submission" date="2019-04" db="EMBL/GenBank/DDBJ databases">
        <title>Evolution of Biomass-Degrading Anaerobic Consortia Revealed by Metagenomics.</title>
        <authorList>
            <person name="Peng X."/>
        </authorList>
    </citation>
    <scope>NUCLEOTIDE SEQUENCE</scope>
    <source>
        <strain evidence="1">SIG311</strain>
    </source>
</reference>
<protein>
    <submittedName>
        <fullName evidence="1">Uncharacterized protein</fullName>
    </submittedName>
</protein>
<name>A0A927UBJ8_9FIRM</name>
<accession>A0A927UBJ8</accession>
<dbReference type="Proteomes" id="UP000766246">
    <property type="component" value="Unassembled WGS sequence"/>
</dbReference>
<comment type="caution">
    <text evidence="1">The sequence shown here is derived from an EMBL/GenBank/DDBJ whole genome shotgun (WGS) entry which is preliminary data.</text>
</comment>
<organism evidence="1 2">
    <name type="scientific">Pseudobutyrivibrio ruminis</name>
    <dbReference type="NCBI Taxonomy" id="46206"/>
    <lineage>
        <taxon>Bacteria</taxon>
        <taxon>Bacillati</taxon>
        <taxon>Bacillota</taxon>
        <taxon>Clostridia</taxon>
        <taxon>Lachnospirales</taxon>
        <taxon>Lachnospiraceae</taxon>
        <taxon>Pseudobutyrivibrio</taxon>
    </lineage>
</organism>
<dbReference type="EMBL" id="SVER01000042">
    <property type="protein sequence ID" value="MBE5920646.1"/>
    <property type="molecule type" value="Genomic_DNA"/>
</dbReference>
<proteinExistence type="predicted"/>
<evidence type="ECO:0000313" key="1">
    <source>
        <dbReference type="EMBL" id="MBE5920646.1"/>
    </source>
</evidence>
<dbReference type="AlphaFoldDB" id="A0A927UBJ8"/>
<sequence>MINRLGIKEKAEKLNIPFKNLLLAAVSEIIIELLANGKYCNELYLCNYNEFNQDVYRNLCITNIYYEYVKDVDDKMAILYMRDILKEIMSKAALEGFAVNGSVEDNRITLKITVDEMYIPLHLYLKKHGTTHEPEKITIQLIAYENRTVDVLTNPKEEELSKHLFEIIEKLELINDMDQYMNAYEILIANPINGRKVKDRLSELVREKNITVDDTRIKMLSSYSDYTYMKKKWKVELRQKKKSEPEWSDVNKCIMNFLEPIWEAMEKNMVFLGDWMPQLKRFLD</sequence>
<gene>
    <name evidence="1" type="ORF">E7272_12515</name>
</gene>
<evidence type="ECO:0000313" key="2">
    <source>
        <dbReference type="Proteomes" id="UP000766246"/>
    </source>
</evidence>